<feature type="transmembrane region" description="Helical" evidence="11">
    <location>
        <begin position="273"/>
        <end position="295"/>
    </location>
</feature>
<dbReference type="GO" id="GO:0030170">
    <property type="term" value="F:pyridoxal phosphate binding"/>
    <property type="evidence" value="ECO:0007669"/>
    <property type="project" value="InterPro"/>
</dbReference>
<comment type="catalytic activity">
    <reaction evidence="10">
        <text>L-serine + hexadecanoyl-CoA + H(+) = 3-oxosphinganine + CO2 + CoA</text>
        <dbReference type="Rhea" id="RHEA:14761"/>
        <dbReference type="ChEBI" id="CHEBI:15378"/>
        <dbReference type="ChEBI" id="CHEBI:16526"/>
        <dbReference type="ChEBI" id="CHEBI:33384"/>
        <dbReference type="ChEBI" id="CHEBI:57287"/>
        <dbReference type="ChEBI" id="CHEBI:57379"/>
        <dbReference type="ChEBI" id="CHEBI:58299"/>
        <dbReference type="EC" id="2.3.1.50"/>
    </reaction>
</comment>
<organism evidence="13">
    <name type="scientific">Ananas comosus var. bracteatus</name>
    <name type="common">red pineapple</name>
    <dbReference type="NCBI Taxonomy" id="296719"/>
    <lineage>
        <taxon>Eukaryota</taxon>
        <taxon>Viridiplantae</taxon>
        <taxon>Streptophyta</taxon>
        <taxon>Embryophyta</taxon>
        <taxon>Tracheophyta</taxon>
        <taxon>Spermatophyta</taxon>
        <taxon>Magnoliopsida</taxon>
        <taxon>Liliopsida</taxon>
        <taxon>Poales</taxon>
        <taxon>Bromeliaceae</taxon>
        <taxon>Bromelioideae</taxon>
        <taxon>Ananas</taxon>
    </lineage>
</organism>
<comment type="similarity">
    <text evidence="5">Belongs to the class-II pyridoxal-phosphate-dependent aminotransferase family. BioF subfamily.</text>
</comment>
<name>A0A6V7PW08_ANACO</name>
<dbReference type="GO" id="GO:0006665">
    <property type="term" value="P:sphingolipid metabolic process"/>
    <property type="evidence" value="ECO:0007669"/>
    <property type="project" value="UniProtKB-KW"/>
</dbReference>
<dbReference type="Pfam" id="PF00155">
    <property type="entry name" value="Aminotran_1_2"/>
    <property type="match status" value="1"/>
</dbReference>
<proteinExistence type="inferred from homology"/>
<dbReference type="EMBL" id="LR862153">
    <property type="protein sequence ID" value="CAD1835084.1"/>
    <property type="molecule type" value="Genomic_DNA"/>
</dbReference>
<dbReference type="Gene3D" id="3.90.1150.10">
    <property type="entry name" value="Aspartate Aminotransferase, domain 1"/>
    <property type="match status" value="1"/>
</dbReference>
<keyword evidence="9" id="KW-0443">Lipid metabolism</keyword>
<keyword evidence="11" id="KW-0472">Membrane</keyword>
<evidence type="ECO:0000256" key="6">
    <source>
        <dbReference type="ARBA" id="ARBA00013220"/>
    </source>
</evidence>
<evidence type="ECO:0000256" key="3">
    <source>
        <dbReference type="ARBA" id="ARBA00004760"/>
    </source>
</evidence>
<keyword evidence="8" id="KW-0663">Pyridoxal phosphate</keyword>
<dbReference type="InterPro" id="IPR004839">
    <property type="entry name" value="Aminotransferase_I/II_large"/>
</dbReference>
<evidence type="ECO:0000256" key="11">
    <source>
        <dbReference type="SAM" id="Phobius"/>
    </source>
</evidence>
<evidence type="ECO:0000313" key="13">
    <source>
        <dbReference type="EMBL" id="CAD1835084.1"/>
    </source>
</evidence>
<evidence type="ECO:0000259" key="12">
    <source>
        <dbReference type="Pfam" id="PF00155"/>
    </source>
</evidence>
<comment type="pathway">
    <text evidence="4">Sphingolipid metabolism.</text>
</comment>
<feature type="domain" description="Aminotransferase class I/classII large" evidence="12">
    <location>
        <begin position="37"/>
        <end position="384"/>
    </location>
</feature>
<evidence type="ECO:0000256" key="8">
    <source>
        <dbReference type="ARBA" id="ARBA00022898"/>
    </source>
</evidence>
<evidence type="ECO:0000256" key="7">
    <source>
        <dbReference type="ARBA" id="ARBA00022679"/>
    </source>
</evidence>
<keyword evidence="11" id="KW-1133">Transmembrane helix</keyword>
<dbReference type="SUPFAM" id="SSF53383">
    <property type="entry name" value="PLP-dependent transferases"/>
    <property type="match status" value="1"/>
</dbReference>
<dbReference type="GO" id="GO:0004758">
    <property type="term" value="F:serine C-palmitoyltransferase activity"/>
    <property type="evidence" value="ECO:0007669"/>
    <property type="project" value="UniProtKB-EC"/>
</dbReference>
<evidence type="ECO:0000256" key="10">
    <source>
        <dbReference type="ARBA" id="ARBA00048528"/>
    </source>
</evidence>
<comment type="cofactor">
    <cofactor evidence="1">
        <name>pyridoxal 5'-phosphate</name>
        <dbReference type="ChEBI" id="CHEBI:597326"/>
    </cofactor>
</comment>
<evidence type="ECO:0000256" key="4">
    <source>
        <dbReference type="ARBA" id="ARBA00004991"/>
    </source>
</evidence>
<reference evidence="13" key="1">
    <citation type="submission" date="2020-07" db="EMBL/GenBank/DDBJ databases">
        <authorList>
            <person name="Lin J."/>
        </authorList>
    </citation>
    <scope>NUCLEOTIDE SEQUENCE</scope>
</reference>
<dbReference type="EC" id="2.3.1.50" evidence="6"/>
<keyword evidence="9" id="KW-0746">Sphingolipid metabolism</keyword>
<comment type="pathway">
    <text evidence="3">Lipid metabolism; sphingolipid metabolism.</text>
</comment>
<accession>A0A6V7PW08</accession>
<dbReference type="GO" id="GO:0009102">
    <property type="term" value="P:biotin biosynthetic process"/>
    <property type="evidence" value="ECO:0007669"/>
    <property type="project" value="TreeGrafter"/>
</dbReference>
<dbReference type="GO" id="GO:0005789">
    <property type="term" value="C:endoplasmic reticulum membrane"/>
    <property type="evidence" value="ECO:0007669"/>
    <property type="project" value="UniProtKB-SubCell"/>
</dbReference>
<dbReference type="InterPro" id="IPR050087">
    <property type="entry name" value="AON_synthase_class-II"/>
</dbReference>
<evidence type="ECO:0000256" key="9">
    <source>
        <dbReference type="ARBA" id="ARBA00022919"/>
    </source>
</evidence>
<gene>
    <name evidence="13" type="ORF">CB5_LOCUS18295</name>
</gene>
<evidence type="ECO:0000256" key="5">
    <source>
        <dbReference type="ARBA" id="ARBA00010008"/>
    </source>
</evidence>
<dbReference type="PANTHER" id="PTHR13693:SF77">
    <property type="entry name" value="8-AMINO-7-OXONONANOATE SYNTHASE"/>
    <property type="match status" value="1"/>
</dbReference>
<comment type="subcellular location">
    <subcellularLocation>
        <location evidence="2">Endoplasmic reticulum membrane</location>
        <topology evidence="2">Single-pass membrane protein</topology>
    </subcellularLocation>
</comment>
<dbReference type="PANTHER" id="PTHR13693">
    <property type="entry name" value="CLASS II AMINOTRANSFERASE/8-AMINO-7-OXONONANOATE SYNTHASE"/>
    <property type="match status" value="1"/>
</dbReference>
<keyword evidence="11" id="KW-0812">Transmembrane</keyword>
<sequence>MAVEVRIDEATLRQWLAELPSSDNEAIGEEEKISGNMLLFSGNDYLGLTSHPAVRKAAAKAARNYGMGPRGSPLVCGQTDYHTLLEASLADLSKKEECVLCPTGFSANMSFISALGSISSLLALRRMPSDNDKIAIFSDALNHASIIDGIRVAERQQEMQLFIYRHRDMSHLDSILSHCPMEKKVVITDSLFSMDGVFAPMPELVALRKKHGFLLAHGTLVCGENGGGVAELFECQNEVDICIGSLSKAVGCLGGFIACSKIWKQLILPRGRMYVYSTVIPVPLAAAAYASLIVARKEKWRRSALWSRVREFNSLTQHNASSPIISLVLGSEAAAIRAARHMLRSGFHVIAIRPPQVPPNSCRLRVSLSASHSSADIERLVAALSSCIKFPLFGNNDRAVSKL</sequence>
<dbReference type="InterPro" id="IPR015421">
    <property type="entry name" value="PyrdxlP-dep_Trfase_major"/>
</dbReference>
<dbReference type="InterPro" id="IPR015422">
    <property type="entry name" value="PyrdxlP-dep_Trfase_small"/>
</dbReference>
<evidence type="ECO:0000256" key="1">
    <source>
        <dbReference type="ARBA" id="ARBA00001933"/>
    </source>
</evidence>
<protein>
    <recommendedName>
        <fullName evidence="6">serine C-palmitoyltransferase</fullName>
        <ecNumber evidence="6">2.3.1.50</ecNumber>
    </recommendedName>
</protein>
<dbReference type="InterPro" id="IPR015424">
    <property type="entry name" value="PyrdxlP-dep_Trfase"/>
</dbReference>
<evidence type="ECO:0000256" key="2">
    <source>
        <dbReference type="ARBA" id="ARBA00004389"/>
    </source>
</evidence>
<dbReference type="Gene3D" id="3.40.640.10">
    <property type="entry name" value="Type I PLP-dependent aspartate aminotransferase-like (Major domain)"/>
    <property type="match status" value="1"/>
</dbReference>
<keyword evidence="7" id="KW-0808">Transferase</keyword>
<dbReference type="AlphaFoldDB" id="A0A6V7PW08"/>